<evidence type="ECO:0000256" key="1">
    <source>
        <dbReference type="SAM" id="MobiDB-lite"/>
    </source>
</evidence>
<dbReference type="AlphaFoldDB" id="A0A395JK51"/>
<keyword evidence="3" id="KW-1185">Reference proteome</keyword>
<evidence type="ECO:0000313" key="2">
    <source>
        <dbReference type="EMBL" id="RBP51061.1"/>
    </source>
</evidence>
<feature type="compositionally biased region" description="Polar residues" evidence="1">
    <location>
        <begin position="337"/>
        <end position="353"/>
    </location>
</feature>
<feature type="region of interest" description="Disordered" evidence="1">
    <location>
        <begin position="189"/>
        <end position="222"/>
    </location>
</feature>
<feature type="compositionally biased region" description="Gly residues" evidence="1">
    <location>
        <begin position="321"/>
        <end position="330"/>
    </location>
</feature>
<dbReference type="RefSeq" id="WP_170132027.1">
    <property type="nucleotide sequence ID" value="NZ_QNRT01000002.1"/>
</dbReference>
<gene>
    <name evidence="2" type="ORF">DFR28_102480</name>
</gene>
<dbReference type="PRINTS" id="PR01228">
    <property type="entry name" value="EGGSHELL"/>
</dbReference>
<name>A0A395JK51_9GAMM</name>
<dbReference type="InterPro" id="IPR006311">
    <property type="entry name" value="TAT_signal"/>
</dbReference>
<feature type="compositionally biased region" description="Gly residues" evidence="1">
    <location>
        <begin position="288"/>
        <end position="309"/>
    </location>
</feature>
<proteinExistence type="predicted"/>
<protein>
    <recommendedName>
        <fullName evidence="4">Glycine rich protein</fullName>
    </recommendedName>
</protein>
<organism evidence="2 3">
    <name type="scientific">Arenicella xantha</name>
    <dbReference type="NCBI Taxonomy" id="644221"/>
    <lineage>
        <taxon>Bacteria</taxon>
        <taxon>Pseudomonadati</taxon>
        <taxon>Pseudomonadota</taxon>
        <taxon>Gammaproteobacteria</taxon>
        <taxon>Arenicellales</taxon>
        <taxon>Arenicellaceae</taxon>
        <taxon>Arenicella</taxon>
    </lineage>
</organism>
<reference evidence="2 3" key="1">
    <citation type="submission" date="2018-06" db="EMBL/GenBank/DDBJ databases">
        <title>Genomic Encyclopedia of Type Strains, Phase IV (KMG-IV): sequencing the most valuable type-strain genomes for metagenomic binning, comparative biology and taxonomic classification.</title>
        <authorList>
            <person name="Goeker M."/>
        </authorList>
    </citation>
    <scope>NUCLEOTIDE SEQUENCE [LARGE SCALE GENOMIC DNA]</scope>
    <source>
        <strain evidence="2 3">DSM 24032</strain>
    </source>
</reference>
<dbReference type="InParanoid" id="A0A395JK51"/>
<dbReference type="Proteomes" id="UP000253083">
    <property type="component" value="Unassembled WGS sequence"/>
</dbReference>
<dbReference type="PROSITE" id="PS51318">
    <property type="entry name" value="TAT"/>
    <property type="match status" value="1"/>
</dbReference>
<evidence type="ECO:0008006" key="4">
    <source>
        <dbReference type="Google" id="ProtNLM"/>
    </source>
</evidence>
<feature type="region of interest" description="Disordered" evidence="1">
    <location>
        <begin position="288"/>
        <end position="353"/>
    </location>
</feature>
<sequence>MKKNDSIDKSRRVVIKSLAVGATGITFAKLVPAQAAGEKTIPAVVNLLMDDTKVCAALGEPLTLGPTSPNAAQNVCIPEGAIRAVVSLNGAGGGSANAAGSSLAFSSAPGGNGGNVIGSLDVSGIDELIVHVGEGGKPDGTPGEFGGGAGGTTPFDDMTTFGSVAGGGGGGYAAVFDSNDTVLALAGGGGGGGGGNDAQSSIGGAGGTATNNNEEGDGSNGQGLYSYLGGTFGNGANTTGGAGANGGGDGTGGSLLQGGTGGSNLITTVNKGGAGGGGGGGLTGGAGGGAGGGGEGDDGGGGGGGGGGLQVLPSVATSDTSGGGQGGTGALEGSSGNAGQAGSVQITFYDSAP</sequence>
<evidence type="ECO:0000313" key="3">
    <source>
        <dbReference type="Proteomes" id="UP000253083"/>
    </source>
</evidence>
<accession>A0A395JK51</accession>
<comment type="caution">
    <text evidence="2">The sequence shown here is derived from an EMBL/GenBank/DDBJ whole genome shotgun (WGS) entry which is preliminary data.</text>
</comment>
<dbReference type="EMBL" id="QNRT01000002">
    <property type="protein sequence ID" value="RBP51061.1"/>
    <property type="molecule type" value="Genomic_DNA"/>
</dbReference>